<comment type="caution">
    <text evidence="9">Lacks conserved residue(s) required for the propagation of feature annotation.</text>
</comment>
<feature type="active site" description="Electrophile" evidence="9">
    <location>
        <position position="95"/>
    </location>
</feature>
<dbReference type="AlphaFoldDB" id="A0A0R1RJV0"/>
<dbReference type="EC" id="5.3.1.1" evidence="3 9"/>
<dbReference type="EMBL" id="AZFF01000003">
    <property type="protein sequence ID" value="KRL56585.1"/>
    <property type="molecule type" value="Genomic_DNA"/>
</dbReference>
<dbReference type="HAMAP" id="MF_00147_B">
    <property type="entry name" value="TIM_B"/>
    <property type="match status" value="1"/>
</dbReference>
<dbReference type="CDD" id="cd00311">
    <property type="entry name" value="TIM"/>
    <property type="match status" value="1"/>
</dbReference>
<evidence type="ECO:0000256" key="8">
    <source>
        <dbReference type="ARBA" id="ARBA00023235"/>
    </source>
</evidence>
<evidence type="ECO:0000256" key="4">
    <source>
        <dbReference type="ARBA" id="ARBA00019397"/>
    </source>
</evidence>
<feature type="active site" description="Proton acceptor" evidence="9">
    <location>
        <position position="167"/>
    </location>
</feature>
<dbReference type="InterPro" id="IPR022896">
    <property type="entry name" value="TrioseP_Isoase_bac/euk"/>
</dbReference>
<comment type="function">
    <text evidence="9">Involved in the gluconeogenesis. Catalyzes stereospecifically the conversion of dihydroxyacetone phosphate (DHAP) to D-glyceraldehyde-3-phosphate (G3P).</text>
</comment>
<dbReference type="NCBIfam" id="TIGR00419">
    <property type="entry name" value="tim"/>
    <property type="match status" value="1"/>
</dbReference>
<dbReference type="Pfam" id="PF00121">
    <property type="entry name" value="TIM"/>
    <property type="match status" value="1"/>
</dbReference>
<comment type="pathway">
    <text evidence="9 10">Carbohydrate biosynthesis; gluconeogenesis.</text>
</comment>
<dbReference type="InterPro" id="IPR000652">
    <property type="entry name" value="Triosephosphate_isomerase"/>
</dbReference>
<keyword evidence="5 9" id="KW-0312">Gluconeogenesis</keyword>
<feature type="binding site" evidence="9">
    <location>
        <begin position="9"/>
        <end position="11"/>
    </location>
    <ligand>
        <name>substrate</name>
    </ligand>
</feature>
<dbReference type="GO" id="GO:0005829">
    <property type="term" value="C:cytosol"/>
    <property type="evidence" value="ECO:0007669"/>
    <property type="project" value="TreeGrafter"/>
</dbReference>
<keyword evidence="8 9" id="KW-0413">Isomerase</keyword>
<keyword evidence="6 9" id="KW-0963">Cytoplasm</keyword>
<evidence type="ECO:0000256" key="5">
    <source>
        <dbReference type="ARBA" id="ARBA00022432"/>
    </source>
</evidence>
<evidence type="ECO:0000256" key="7">
    <source>
        <dbReference type="ARBA" id="ARBA00023152"/>
    </source>
</evidence>
<evidence type="ECO:0000313" key="12">
    <source>
        <dbReference type="Proteomes" id="UP000051999"/>
    </source>
</evidence>
<dbReference type="GO" id="GO:0006096">
    <property type="term" value="P:glycolytic process"/>
    <property type="evidence" value="ECO:0007669"/>
    <property type="project" value="UniProtKB-UniRule"/>
</dbReference>
<dbReference type="OrthoDB" id="9809429at2"/>
<reference evidence="11 12" key="1">
    <citation type="journal article" date="2015" name="Genome Announc.">
        <title>Expanding the biotechnology potential of lactobacilli through comparative genomics of 213 strains and associated genera.</title>
        <authorList>
            <person name="Sun Z."/>
            <person name="Harris H.M."/>
            <person name="McCann A."/>
            <person name="Guo C."/>
            <person name="Argimon S."/>
            <person name="Zhang W."/>
            <person name="Yang X."/>
            <person name="Jeffery I.B."/>
            <person name="Cooney J.C."/>
            <person name="Kagawa T.F."/>
            <person name="Liu W."/>
            <person name="Song Y."/>
            <person name="Salvetti E."/>
            <person name="Wrobel A."/>
            <person name="Rasinkangas P."/>
            <person name="Parkhill J."/>
            <person name="Rea M.C."/>
            <person name="O'Sullivan O."/>
            <person name="Ritari J."/>
            <person name="Douillard F.P."/>
            <person name="Paul Ross R."/>
            <person name="Yang R."/>
            <person name="Briner A.E."/>
            <person name="Felis G.E."/>
            <person name="de Vos W.M."/>
            <person name="Barrangou R."/>
            <person name="Klaenhammer T.R."/>
            <person name="Caufield P.W."/>
            <person name="Cui Y."/>
            <person name="Zhang H."/>
            <person name="O'Toole P.W."/>
        </authorList>
    </citation>
    <scope>NUCLEOTIDE SEQUENCE [LARGE SCALE GENOMIC DNA]</scope>
    <source>
        <strain evidence="11 12">DSM 15814</strain>
    </source>
</reference>
<evidence type="ECO:0000256" key="9">
    <source>
        <dbReference type="HAMAP-Rule" id="MF_00147"/>
    </source>
</evidence>
<comment type="similarity">
    <text evidence="2 9 10">Belongs to the triosephosphate isomerase family.</text>
</comment>
<protein>
    <recommendedName>
        <fullName evidence="4 9">Triosephosphate isomerase</fullName>
        <shortName evidence="9">TIM</shortName>
        <shortName evidence="9">TPI</shortName>
        <ecNumber evidence="3 9">5.3.1.1</ecNumber>
    </recommendedName>
    <alternativeName>
        <fullName evidence="9">Triose-phosphate isomerase</fullName>
    </alternativeName>
</protein>
<evidence type="ECO:0000256" key="1">
    <source>
        <dbReference type="ARBA" id="ARBA00004680"/>
    </source>
</evidence>
<dbReference type="InterPro" id="IPR020861">
    <property type="entry name" value="Triosephosphate_isomerase_AS"/>
</dbReference>
<comment type="subcellular location">
    <subcellularLocation>
        <location evidence="9 10">Cytoplasm</location>
    </subcellularLocation>
</comment>
<feature type="binding site" evidence="9">
    <location>
        <position position="213"/>
    </location>
    <ligand>
        <name>substrate</name>
    </ligand>
</feature>
<comment type="catalytic activity">
    <reaction evidence="9 10">
        <text>D-glyceraldehyde 3-phosphate = dihydroxyacetone phosphate</text>
        <dbReference type="Rhea" id="RHEA:18585"/>
        <dbReference type="ChEBI" id="CHEBI:57642"/>
        <dbReference type="ChEBI" id="CHEBI:59776"/>
        <dbReference type="EC" id="5.3.1.1"/>
    </reaction>
</comment>
<dbReference type="PATRIC" id="fig|1114972.6.peg.1706"/>
<comment type="subunit">
    <text evidence="9 10">Homodimer.</text>
</comment>
<name>A0A0R1RJV0_9LACO</name>
<dbReference type="PANTHER" id="PTHR21139:SF42">
    <property type="entry name" value="TRIOSEPHOSPHATE ISOMERASE"/>
    <property type="match status" value="1"/>
</dbReference>
<dbReference type="GO" id="GO:0004807">
    <property type="term" value="F:triose-phosphate isomerase activity"/>
    <property type="evidence" value="ECO:0007669"/>
    <property type="project" value="UniProtKB-UniRule"/>
</dbReference>
<dbReference type="FunFam" id="3.20.20.70:FF:000016">
    <property type="entry name" value="Triosephosphate isomerase"/>
    <property type="match status" value="1"/>
</dbReference>
<evidence type="ECO:0000256" key="10">
    <source>
        <dbReference type="RuleBase" id="RU363013"/>
    </source>
</evidence>
<dbReference type="UniPathway" id="UPA00109">
    <property type="reaction ID" value="UER00189"/>
</dbReference>
<dbReference type="Gene3D" id="3.20.20.70">
    <property type="entry name" value="Aldolase class I"/>
    <property type="match status" value="1"/>
</dbReference>
<evidence type="ECO:0000256" key="3">
    <source>
        <dbReference type="ARBA" id="ARBA00011940"/>
    </source>
</evidence>
<dbReference type="UniPathway" id="UPA00138"/>
<dbReference type="PROSITE" id="PS00171">
    <property type="entry name" value="TIM_1"/>
    <property type="match status" value="1"/>
</dbReference>
<comment type="caution">
    <text evidence="11">The sequence shown here is derived from an EMBL/GenBank/DDBJ whole genome shotgun (WGS) entry which is preliminary data.</text>
</comment>
<dbReference type="GO" id="GO:0046166">
    <property type="term" value="P:glyceraldehyde-3-phosphate biosynthetic process"/>
    <property type="evidence" value="ECO:0007669"/>
    <property type="project" value="TreeGrafter"/>
</dbReference>
<sequence length="253" mass="27969">MRIPMIVGNWKMNKTADSVESFVNGIRGNLPNAMQLETAICAPALFLEQMVDQARDMPLEVGAENCYFEDNGPFTGETSPYALSKAGVDFVILGHSERRKIFRETDEMINLKVQAVFRNHMRPIICCDETMGQRESNDAVHWVVAQVIEALKGVDEEQARTAIIAYEPSWAIGVGTPASPDQIEEGCYLIRQTVADVYDDEIADEVRVLYGGSVKPANINTIMQKQDVDGVLVGNASLQPESFLELISNDPGK</sequence>
<dbReference type="PANTHER" id="PTHR21139">
    <property type="entry name" value="TRIOSEPHOSPHATE ISOMERASE"/>
    <property type="match status" value="1"/>
</dbReference>
<feature type="binding site" evidence="9">
    <location>
        <position position="173"/>
    </location>
    <ligand>
        <name>substrate</name>
    </ligand>
</feature>
<dbReference type="eggNOG" id="COG0149">
    <property type="taxonomic scope" value="Bacteria"/>
</dbReference>
<proteinExistence type="inferred from homology"/>
<dbReference type="RefSeq" id="WP_017262219.1">
    <property type="nucleotide sequence ID" value="NZ_AUAW01000005.1"/>
</dbReference>
<gene>
    <name evidence="9" type="primary">tpiA</name>
    <name evidence="11" type="ORF">FD35_GL001679</name>
</gene>
<keyword evidence="12" id="KW-1185">Reference proteome</keyword>
<comment type="pathway">
    <text evidence="1 9 10">Carbohydrate degradation; glycolysis; D-glyceraldehyde 3-phosphate from glycerone phosphate: step 1/1.</text>
</comment>
<dbReference type="GO" id="GO:0006094">
    <property type="term" value="P:gluconeogenesis"/>
    <property type="evidence" value="ECO:0007669"/>
    <property type="project" value="UniProtKB-UniRule"/>
</dbReference>
<keyword evidence="7 9" id="KW-0324">Glycolysis</keyword>
<dbReference type="InterPro" id="IPR035990">
    <property type="entry name" value="TIM_sf"/>
</dbReference>
<dbReference type="InterPro" id="IPR013785">
    <property type="entry name" value="Aldolase_TIM"/>
</dbReference>
<organism evidence="11 12">
    <name type="scientific">Furfurilactobacillus rossiae DSM 15814</name>
    <dbReference type="NCBI Taxonomy" id="1114972"/>
    <lineage>
        <taxon>Bacteria</taxon>
        <taxon>Bacillati</taxon>
        <taxon>Bacillota</taxon>
        <taxon>Bacilli</taxon>
        <taxon>Lactobacillales</taxon>
        <taxon>Lactobacillaceae</taxon>
        <taxon>Furfurilactobacillus</taxon>
    </lineage>
</organism>
<dbReference type="PROSITE" id="PS51440">
    <property type="entry name" value="TIM_2"/>
    <property type="match status" value="1"/>
</dbReference>
<dbReference type="SUPFAM" id="SSF51351">
    <property type="entry name" value="Triosephosphate isomerase (TIM)"/>
    <property type="match status" value="1"/>
</dbReference>
<dbReference type="Proteomes" id="UP000051999">
    <property type="component" value="Unassembled WGS sequence"/>
</dbReference>
<evidence type="ECO:0000313" key="11">
    <source>
        <dbReference type="EMBL" id="KRL56585.1"/>
    </source>
</evidence>
<evidence type="ECO:0000256" key="2">
    <source>
        <dbReference type="ARBA" id="ARBA00007422"/>
    </source>
</evidence>
<evidence type="ECO:0000256" key="6">
    <source>
        <dbReference type="ARBA" id="ARBA00022490"/>
    </source>
</evidence>
<accession>A0A0R1RJV0</accession>
<dbReference type="GO" id="GO:0019563">
    <property type="term" value="P:glycerol catabolic process"/>
    <property type="evidence" value="ECO:0007669"/>
    <property type="project" value="TreeGrafter"/>
</dbReference>
<dbReference type="STRING" id="1114972.FD35_GL001679"/>